<dbReference type="Proteomes" id="UP000547209">
    <property type="component" value="Unassembled WGS sequence"/>
</dbReference>
<dbReference type="InterPro" id="IPR028082">
    <property type="entry name" value="Peripla_BP_I"/>
</dbReference>
<comment type="caution">
    <text evidence="5">The sequence shown here is derived from an EMBL/GenBank/DDBJ whole genome shotgun (WGS) entry which is preliminary data.</text>
</comment>
<evidence type="ECO:0000256" key="3">
    <source>
        <dbReference type="ARBA" id="ARBA00023163"/>
    </source>
</evidence>
<evidence type="ECO:0000256" key="2">
    <source>
        <dbReference type="ARBA" id="ARBA00023125"/>
    </source>
</evidence>
<dbReference type="SMART" id="SM00354">
    <property type="entry name" value="HTH_LACI"/>
    <property type="match status" value="1"/>
</dbReference>
<dbReference type="CDD" id="cd01392">
    <property type="entry name" value="HTH_LacI"/>
    <property type="match status" value="1"/>
</dbReference>
<proteinExistence type="predicted"/>
<dbReference type="PROSITE" id="PS50932">
    <property type="entry name" value="HTH_LACI_2"/>
    <property type="match status" value="1"/>
</dbReference>
<evidence type="ECO:0000259" key="4">
    <source>
        <dbReference type="PROSITE" id="PS50932"/>
    </source>
</evidence>
<keyword evidence="1" id="KW-0805">Transcription regulation</keyword>
<keyword evidence="3" id="KW-0804">Transcription</keyword>
<gene>
    <name evidence="5" type="ORF">H7C19_06340</name>
</gene>
<dbReference type="Pfam" id="PF13377">
    <property type="entry name" value="Peripla_BP_3"/>
    <property type="match status" value="1"/>
</dbReference>
<dbReference type="RefSeq" id="WP_185141738.1">
    <property type="nucleotide sequence ID" value="NZ_JACJVP010000007.1"/>
</dbReference>
<evidence type="ECO:0000256" key="1">
    <source>
        <dbReference type="ARBA" id="ARBA00023015"/>
    </source>
</evidence>
<dbReference type="InterPro" id="IPR010982">
    <property type="entry name" value="Lambda_DNA-bd_dom_sf"/>
</dbReference>
<dbReference type="PANTHER" id="PTHR30146">
    <property type="entry name" value="LACI-RELATED TRANSCRIPTIONAL REPRESSOR"/>
    <property type="match status" value="1"/>
</dbReference>
<dbReference type="SUPFAM" id="SSF47413">
    <property type="entry name" value="lambda repressor-like DNA-binding domains"/>
    <property type="match status" value="1"/>
</dbReference>
<sequence>MAATIRDIAKVAGVSVATVSKVLNGYTTVSKATRENVMRIVTDMQFRPNTAARSLVGRRSMTLGVFLTTGLAHPFFVSLLGGIDEALKAKGYDLIYLSQLSAHPDYNFVQHCLSRNVEGVLVFGFQRDQMNFEELLNAGIPTIFIDLDRTGSRAGYISSDNAKAIVQAVGYLKELNHRRIAFITGIPGSYTGERRFAGFLQGLSDYGLPHRPEYIAEGDFSRESGYAAMQRLLALPERPSAVVCCSDMSAFGAMDAIRDAGLSVPGDISVIGFDDIEAAGNVRPALTTVRQDMYAIGRTAIELLDKLIVDPVQPSPEVIIPTELVVRETCRPMQPEAGE</sequence>
<reference evidence="5 6" key="1">
    <citation type="submission" date="2020-08" db="EMBL/GenBank/DDBJ databases">
        <title>Cohnella phylogeny.</title>
        <authorList>
            <person name="Dunlap C."/>
        </authorList>
    </citation>
    <scope>NUCLEOTIDE SEQUENCE [LARGE SCALE GENOMIC DNA]</scope>
    <source>
        <strain evidence="5 6">DSM 28246</strain>
    </source>
</reference>
<dbReference type="InterPro" id="IPR046335">
    <property type="entry name" value="LacI/GalR-like_sensor"/>
</dbReference>
<dbReference type="Gene3D" id="3.40.50.2300">
    <property type="match status" value="2"/>
</dbReference>
<feature type="domain" description="HTH lacI-type" evidence="4">
    <location>
        <begin position="3"/>
        <end position="57"/>
    </location>
</feature>
<dbReference type="InterPro" id="IPR000843">
    <property type="entry name" value="HTH_LacI"/>
</dbReference>
<dbReference type="PROSITE" id="PS00356">
    <property type="entry name" value="HTH_LACI_1"/>
    <property type="match status" value="1"/>
</dbReference>
<dbReference type="CDD" id="cd06267">
    <property type="entry name" value="PBP1_LacI_sugar_binding-like"/>
    <property type="match status" value="1"/>
</dbReference>
<evidence type="ECO:0000313" key="5">
    <source>
        <dbReference type="EMBL" id="MBB6670303.1"/>
    </source>
</evidence>
<dbReference type="PRINTS" id="PR00036">
    <property type="entry name" value="HTHLACI"/>
</dbReference>
<evidence type="ECO:0000313" key="6">
    <source>
        <dbReference type="Proteomes" id="UP000547209"/>
    </source>
</evidence>
<dbReference type="Pfam" id="PF00356">
    <property type="entry name" value="LacI"/>
    <property type="match status" value="1"/>
</dbReference>
<accession>A0A7X0RN28</accession>
<protein>
    <submittedName>
        <fullName evidence="5">LacI family DNA-binding transcriptional regulator</fullName>
    </submittedName>
</protein>
<keyword evidence="6" id="KW-1185">Reference proteome</keyword>
<dbReference type="AlphaFoldDB" id="A0A7X0RN28"/>
<dbReference type="GO" id="GO:0003700">
    <property type="term" value="F:DNA-binding transcription factor activity"/>
    <property type="evidence" value="ECO:0007669"/>
    <property type="project" value="TreeGrafter"/>
</dbReference>
<dbReference type="SUPFAM" id="SSF53822">
    <property type="entry name" value="Periplasmic binding protein-like I"/>
    <property type="match status" value="1"/>
</dbReference>
<keyword evidence="2 5" id="KW-0238">DNA-binding</keyword>
<organism evidence="5 6">
    <name type="scientific">Cohnella nanjingensis</name>
    <dbReference type="NCBI Taxonomy" id="1387779"/>
    <lineage>
        <taxon>Bacteria</taxon>
        <taxon>Bacillati</taxon>
        <taxon>Bacillota</taxon>
        <taxon>Bacilli</taxon>
        <taxon>Bacillales</taxon>
        <taxon>Paenibacillaceae</taxon>
        <taxon>Cohnella</taxon>
    </lineage>
</organism>
<dbReference type="GO" id="GO:0000976">
    <property type="term" value="F:transcription cis-regulatory region binding"/>
    <property type="evidence" value="ECO:0007669"/>
    <property type="project" value="TreeGrafter"/>
</dbReference>
<name>A0A7X0RN28_9BACL</name>
<dbReference type="Gene3D" id="1.10.260.40">
    <property type="entry name" value="lambda repressor-like DNA-binding domains"/>
    <property type="match status" value="1"/>
</dbReference>
<dbReference type="PANTHER" id="PTHR30146:SF109">
    <property type="entry name" value="HTH-TYPE TRANSCRIPTIONAL REGULATOR GALS"/>
    <property type="match status" value="1"/>
</dbReference>
<dbReference type="EMBL" id="JACJVP010000007">
    <property type="protein sequence ID" value="MBB6670303.1"/>
    <property type="molecule type" value="Genomic_DNA"/>
</dbReference>